<proteinExistence type="predicted"/>
<evidence type="ECO:0000313" key="3">
    <source>
        <dbReference type="Proteomes" id="UP000585474"/>
    </source>
</evidence>
<keyword evidence="3" id="KW-1185">Reference proteome</keyword>
<protein>
    <submittedName>
        <fullName evidence="2">Uncharacterized protein</fullName>
    </submittedName>
</protein>
<sequence>MVSSGGDNAEEKSAGDAAHVVANEGESCLSRGDPSKETIPEMTRNVEEDGLKKLAQLVKGRGELKGETLARGEGHPYWRNMMPHCRGMKRDGRTEEKGGLAKTVIEDFKSLDDFQGGCGRSSFFVFWRGL</sequence>
<name>A0A7J0GF38_9ERIC</name>
<gene>
    <name evidence="2" type="ORF">Acr_20g0011360</name>
</gene>
<feature type="region of interest" description="Disordered" evidence="1">
    <location>
        <begin position="1"/>
        <end position="47"/>
    </location>
</feature>
<feature type="compositionally biased region" description="Basic and acidic residues" evidence="1">
    <location>
        <begin position="33"/>
        <end position="47"/>
    </location>
</feature>
<dbReference type="Proteomes" id="UP000585474">
    <property type="component" value="Unassembled WGS sequence"/>
</dbReference>
<accession>A0A7J0GF38</accession>
<comment type="caution">
    <text evidence="2">The sequence shown here is derived from an EMBL/GenBank/DDBJ whole genome shotgun (WGS) entry which is preliminary data.</text>
</comment>
<evidence type="ECO:0000313" key="2">
    <source>
        <dbReference type="EMBL" id="GFZ09328.1"/>
    </source>
</evidence>
<organism evidence="2 3">
    <name type="scientific">Actinidia rufa</name>
    <dbReference type="NCBI Taxonomy" id="165716"/>
    <lineage>
        <taxon>Eukaryota</taxon>
        <taxon>Viridiplantae</taxon>
        <taxon>Streptophyta</taxon>
        <taxon>Embryophyta</taxon>
        <taxon>Tracheophyta</taxon>
        <taxon>Spermatophyta</taxon>
        <taxon>Magnoliopsida</taxon>
        <taxon>eudicotyledons</taxon>
        <taxon>Gunneridae</taxon>
        <taxon>Pentapetalae</taxon>
        <taxon>asterids</taxon>
        <taxon>Ericales</taxon>
        <taxon>Actinidiaceae</taxon>
        <taxon>Actinidia</taxon>
    </lineage>
</organism>
<dbReference type="AlphaFoldDB" id="A0A7J0GF38"/>
<dbReference type="EMBL" id="BJWL01000020">
    <property type="protein sequence ID" value="GFZ09328.1"/>
    <property type="molecule type" value="Genomic_DNA"/>
</dbReference>
<evidence type="ECO:0000256" key="1">
    <source>
        <dbReference type="SAM" id="MobiDB-lite"/>
    </source>
</evidence>
<reference evidence="2 3" key="1">
    <citation type="submission" date="2019-07" db="EMBL/GenBank/DDBJ databases">
        <title>De Novo Assembly of kiwifruit Actinidia rufa.</title>
        <authorList>
            <person name="Sugita-Konishi S."/>
            <person name="Sato K."/>
            <person name="Mori E."/>
            <person name="Abe Y."/>
            <person name="Kisaki G."/>
            <person name="Hamano K."/>
            <person name="Suezawa K."/>
            <person name="Otani M."/>
            <person name="Fukuda T."/>
            <person name="Manabe T."/>
            <person name="Gomi K."/>
            <person name="Tabuchi M."/>
            <person name="Akimitsu K."/>
            <person name="Kataoka I."/>
        </authorList>
    </citation>
    <scope>NUCLEOTIDE SEQUENCE [LARGE SCALE GENOMIC DNA]</scope>
    <source>
        <strain evidence="3">cv. Fuchu</strain>
    </source>
</reference>